<proteinExistence type="predicted"/>
<accession>K7ABK6</accession>
<reference evidence="1 2" key="1">
    <citation type="journal article" date="2013" name="Genome Announc.">
        <title>Complete Genome Sequence of Glaciecola psychrophila Strain 170T.</title>
        <authorList>
            <person name="Yin J."/>
            <person name="Chen J."/>
            <person name="Liu G."/>
            <person name="Yu Y."/>
            <person name="Song L."/>
            <person name="Wang X."/>
            <person name="Qu X."/>
        </authorList>
    </citation>
    <scope>NUCLEOTIDE SEQUENCE [LARGE SCALE GENOMIC DNA]</scope>
    <source>
        <strain evidence="1 2">170</strain>
    </source>
</reference>
<dbReference type="EMBL" id="CP003837">
    <property type="protein sequence ID" value="AGH45413.1"/>
    <property type="molecule type" value="Genomic_DNA"/>
</dbReference>
<dbReference type="STRING" id="1129794.C427_3304"/>
<protein>
    <recommendedName>
        <fullName evidence="3">Lipoprotein</fullName>
    </recommendedName>
</protein>
<evidence type="ECO:0000313" key="2">
    <source>
        <dbReference type="Proteomes" id="UP000011864"/>
    </source>
</evidence>
<dbReference type="PROSITE" id="PS51257">
    <property type="entry name" value="PROKAR_LIPOPROTEIN"/>
    <property type="match status" value="1"/>
</dbReference>
<dbReference type="KEGG" id="gps:C427_3304"/>
<dbReference type="HOGENOM" id="CLU_739345_0_0_6"/>
<evidence type="ECO:0000313" key="1">
    <source>
        <dbReference type="EMBL" id="AGH45413.1"/>
    </source>
</evidence>
<dbReference type="eggNOG" id="ENOG5033Q7A">
    <property type="taxonomic scope" value="Bacteria"/>
</dbReference>
<gene>
    <name evidence="1" type="ORF">C427_3304</name>
</gene>
<organism evidence="1 2">
    <name type="scientific">Paraglaciecola psychrophila 170</name>
    <dbReference type="NCBI Taxonomy" id="1129794"/>
    <lineage>
        <taxon>Bacteria</taxon>
        <taxon>Pseudomonadati</taxon>
        <taxon>Pseudomonadota</taxon>
        <taxon>Gammaproteobacteria</taxon>
        <taxon>Alteromonadales</taxon>
        <taxon>Alteromonadaceae</taxon>
        <taxon>Paraglaciecola</taxon>
    </lineage>
</organism>
<dbReference type="OrthoDB" id="9954704at2"/>
<dbReference type="PATRIC" id="fig|1129794.4.peg.3282"/>
<dbReference type="Proteomes" id="UP000011864">
    <property type="component" value="Chromosome"/>
</dbReference>
<evidence type="ECO:0008006" key="3">
    <source>
        <dbReference type="Google" id="ProtNLM"/>
    </source>
</evidence>
<dbReference type="AlphaFoldDB" id="K7ABK6"/>
<name>K7ABK6_9ALTE</name>
<sequence length="374" mass="42471">MGGYTLKSMDFKYTCVLLCLFLFGCQSKLGKIGQEHAKEVVKWQELARYAGNELKYLGLTVTAGVQINQNAEGITYSIIKVQLNRDANHTEIDLLSPEFAEKFACGKDCQKLGLYDSNFTKPETQLSSFFFEEEGRFFEFYGRLTRLNYTLADYRASSQDILKKYLTLMLNRKLSFNSLSEFIDNLEKHVTEDKLLAFSKSGFISPVEDRLSSTFLEDVIANLPIDWKVHDNYSKTPEDDWDSNALMPDDDWDSNVLTPDDLFYEMLLGKIPTTSVITSNWEQAKQNTLQVGSIACSFSDNSFGVVTGLEANQVTLKVIAQARVLVDGMKLYPQPGYLFTSAESFYFVKGLPNETYPLYDIATCNIEYFKRGQA</sequence>
<keyword evidence="2" id="KW-1185">Reference proteome</keyword>